<dbReference type="EMBL" id="LVCJ01000006">
    <property type="protein sequence ID" value="OAL39158.1"/>
    <property type="molecule type" value="Genomic_DNA"/>
</dbReference>
<keyword evidence="3 6" id="KW-1133">Transmembrane helix</keyword>
<feature type="transmembrane region" description="Helical" evidence="6">
    <location>
        <begin position="546"/>
        <end position="571"/>
    </location>
</feature>
<dbReference type="OrthoDB" id="4134574at2759"/>
<comment type="subcellular location">
    <subcellularLocation>
        <location evidence="1">Membrane</location>
        <topology evidence="1">Multi-pass membrane protein</topology>
    </subcellularLocation>
</comment>
<dbReference type="GO" id="GO:0016020">
    <property type="term" value="C:membrane"/>
    <property type="evidence" value="ECO:0007669"/>
    <property type="project" value="UniProtKB-SubCell"/>
</dbReference>
<evidence type="ECO:0000256" key="3">
    <source>
        <dbReference type="ARBA" id="ARBA00022989"/>
    </source>
</evidence>
<keyword evidence="2 6" id="KW-0812">Transmembrane</keyword>
<dbReference type="Gene3D" id="1.20.58.340">
    <property type="entry name" value="Magnesium transport protein CorA, transmembrane region"/>
    <property type="match status" value="1"/>
</dbReference>
<evidence type="ECO:0000256" key="4">
    <source>
        <dbReference type="ARBA" id="ARBA00023136"/>
    </source>
</evidence>
<dbReference type="Pfam" id="PF01544">
    <property type="entry name" value="CorA"/>
    <property type="match status" value="1"/>
</dbReference>
<accession>A0A178DAW5</accession>
<evidence type="ECO:0000313" key="7">
    <source>
        <dbReference type="EMBL" id="OAL39158.1"/>
    </source>
</evidence>
<feature type="transmembrane region" description="Helical" evidence="6">
    <location>
        <begin position="591"/>
        <end position="615"/>
    </location>
</feature>
<feature type="region of interest" description="Disordered" evidence="5">
    <location>
        <begin position="625"/>
        <end position="666"/>
    </location>
</feature>
<feature type="region of interest" description="Disordered" evidence="5">
    <location>
        <begin position="430"/>
        <end position="450"/>
    </location>
</feature>
<dbReference type="InterPro" id="IPR050829">
    <property type="entry name" value="CorA_MIT"/>
</dbReference>
<gene>
    <name evidence="7" type="ORF">AYO20_01476</name>
</gene>
<dbReference type="PANTHER" id="PTHR47685:SF1">
    <property type="entry name" value="MAGNESIUM TRANSPORT PROTEIN CORA"/>
    <property type="match status" value="1"/>
</dbReference>
<dbReference type="RefSeq" id="XP_022504170.1">
    <property type="nucleotide sequence ID" value="XM_022639782.1"/>
</dbReference>
<dbReference type="AlphaFoldDB" id="A0A178DAW5"/>
<keyword evidence="8" id="KW-1185">Reference proteome</keyword>
<dbReference type="GO" id="GO:0046873">
    <property type="term" value="F:metal ion transmembrane transporter activity"/>
    <property type="evidence" value="ECO:0007669"/>
    <property type="project" value="InterPro"/>
</dbReference>
<evidence type="ECO:0000256" key="5">
    <source>
        <dbReference type="SAM" id="MobiDB-lite"/>
    </source>
</evidence>
<proteinExistence type="predicted"/>
<comment type="caution">
    <text evidence="7">The sequence shown here is derived from an EMBL/GenBank/DDBJ whole genome shotgun (WGS) entry which is preliminary data.</text>
</comment>
<dbReference type="InterPro" id="IPR002523">
    <property type="entry name" value="MgTranspt_CorA/ZnTranspt_ZntB"/>
</dbReference>
<dbReference type="Proteomes" id="UP000185904">
    <property type="component" value="Unassembled WGS sequence"/>
</dbReference>
<name>A0A178DAW5_9EURO</name>
<sequence length="666" mass="75533">MVTRTPEETEEINTETLDTASLDSQIERILKNHRVIHVCQGGERDGKDSDEVSGFATVTGFYRQRKDHLSDDSKRVLCVQRPIEAKDLKDREALDKMLTSEDIQSSLGFRLDEVLDLKQFFDGSEKEDQKEDQKKDPIRWVHLHENSLNSMMGVVQNICKWPSRKKDRQQRDMLSFFRKSWDESLIDGADVHYISPSCWNHQIKETVTPMPSQGEPIEETTDLLATYIPYITFGKPRPRGENTISKDISYSRTLDQYPYHAAPDTIESDYNQVVSRAVAYMLSDRGYSPNKAFNPVEYFKSPDILRVDQFCLWVIDERTIVTSSTAPPTEQDGKPSGRSDPLFATVLAKISKNCGWYPDRESPTPVTVNDCAGMITASYIDIFRNVELPVSGNDQSNDLLDVNIFQLFAHWIEEMRRRGDRLRNGFKSEFSEQAEQTKQEESQAGSNKVSTGDLEVVWTEFRNIPPKDESSTGKATKEDGLFHGPKYIIKHLRSLENLAAERAQVVQATLDLLLNKMQYEEAQESVKQGQESARQGRESARQGKTIMVFTYVTAVFFPLSFLTSLFSLNITTFPHNMDQLVYRPGWIFPKLFGISIGSTLFVLGIVYTPTILRILKAELEKKRSGQRKLDDLEAGPVKSTSITAGTTSSVRPRKQWPKGSGASGPS</sequence>
<keyword evidence="7" id="KW-0251">Elongation factor</keyword>
<evidence type="ECO:0000256" key="6">
    <source>
        <dbReference type="SAM" id="Phobius"/>
    </source>
</evidence>
<organism evidence="7 8">
    <name type="scientific">Fonsecaea nubica</name>
    <dbReference type="NCBI Taxonomy" id="856822"/>
    <lineage>
        <taxon>Eukaryota</taxon>
        <taxon>Fungi</taxon>
        <taxon>Dikarya</taxon>
        <taxon>Ascomycota</taxon>
        <taxon>Pezizomycotina</taxon>
        <taxon>Eurotiomycetes</taxon>
        <taxon>Chaetothyriomycetidae</taxon>
        <taxon>Chaetothyriales</taxon>
        <taxon>Herpotrichiellaceae</taxon>
        <taxon>Fonsecaea</taxon>
    </lineage>
</organism>
<evidence type="ECO:0000256" key="1">
    <source>
        <dbReference type="ARBA" id="ARBA00004141"/>
    </source>
</evidence>
<protein>
    <submittedName>
        <fullName evidence="7">Elongation factor 2</fullName>
    </submittedName>
</protein>
<keyword evidence="7" id="KW-0648">Protein biosynthesis</keyword>
<keyword evidence="4 6" id="KW-0472">Membrane</keyword>
<reference evidence="7 8" key="1">
    <citation type="submission" date="2016-03" db="EMBL/GenBank/DDBJ databases">
        <title>The draft genome sequence of Fonsecaea nubica causative agent of cutaneous subcutaneous infection in human host.</title>
        <authorList>
            <person name="Costa F."/>
            <person name="Sybren D.H."/>
            <person name="Raittz R.T."/>
            <person name="Weiss V.A."/>
            <person name="Leao A.C."/>
            <person name="Gomes R."/>
            <person name="De Souza E.M."/>
            <person name="Pedrosa F.O."/>
            <person name="Steffens M.B."/>
            <person name="Bombassaro A."/>
            <person name="Tadra-Sfeir M.Z."/>
            <person name="Moreno L.F."/>
            <person name="Najafzadeh M.J."/>
            <person name="Felipe M.S."/>
            <person name="Teixeira M."/>
            <person name="Sun J."/>
            <person name="Xi L."/>
            <person name="Castro M.A."/>
            <person name="Vicente V.A."/>
        </authorList>
    </citation>
    <scope>NUCLEOTIDE SEQUENCE [LARGE SCALE GENOMIC DNA]</scope>
    <source>
        <strain evidence="7 8">CBS 269.64</strain>
    </source>
</reference>
<dbReference type="SUPFAM" id="SSF144083">
    <property type="entry name" value="Magnesium transport protein CorA, transmembrane region"/>
    <property type="match status" value="1"/>
</dbReference>
<feature type="compositionally biased region" description="Polar residues" evidence="5">
    <location>
        <begin position="638"/>
        <end position="650"/>
    </location>
</feature>
<evidence type="ECO:0000313" key="8">
    <source>
        <dbReference type="Proteomes" id="UP000185904"/>
    </source>
</evidence>
<dbReference type="GO" id="GO:0003746">
    <property type="term" value="F:translation elongation factor activity"/>
    <property type="evidence" value="ECO:0007669"/>
    <property type="project" value="UniProtKB-KW"/>
</dbReference>
<dbReference type="InterPro" id="IPR045863">
    <property type="entry name" value="CorA_TM1_TM2"/>
</dbReference>
<dbReference type="GeneID" id="34584900"/>
<dbReference type="PANTHER" id="PTHR47685">
    <property type="entry name" value="MAGNESIUM TRANSPORT PROTEIN CORA"/>
    <property type="match status" value="1"/>
</dbReference>
<evidence type="ECO:0000256" key="2">
    <source>
        <dbReference type="ARBA" id="ARBA00022692"/>
    </source>
</evidence>